<dbReference type="SUPFAM" id="SSF46689">
    <property type="entry name" value="Homeodomain-like"/>
    <property type="match status" value="1"/>
</dbReference>
<proteinExistence type="predicted"/>
<name>A0AA86RH46_9EUKA</name>
<dbReference type="Pfam" id="PF00249">
    <property type="entry name" value="Myb_DNA-binding"/>
    <property type="match status" value="1"/>
</dbReference>
<dbReference type="PROSITE" id="PS51294">
    <property type="entry name" value="HTH_MYB"/>
    <property type="match status" value="1"/>
</dbReference>
<protein>
    <submittedName>
        <fullName evidence="4">Myb-like DNA-binding domain-containing protein</fullName>
    </submittedName>
    <submittedName>
        <fullName evidence="5">Myb-like_DNA-binding domain-containing protein</fullName>
    </submittedName>
</protein>
<dbReference type="EMBL" id="CAXDID020000347">
    <property type="protein sequence ID" value="CAL6080580.1"/>
    <property type="molecule type" value="Genomic_DNA"/>
</dbReference>
<feature type="compositionally biased region" description="Basic and acidic residues" evidence="1">
    <location>
        <begin position="118"/>
        <end position="140"/>
    </location>
</feature>
<dbReference type="SMART" id="SM00717">
    <property type="entry name" value="SANT"/>
    <property type="match status" value="1"/>
</dbReference>
<dbReference type="CDD" id="cd00167">
    <property type="entry name" value="SANT"/>
    <property type="match status" value="1"/>
</dbReference>
<evidence type="ECO:0000313" key="5">
    <source>
        <dbReference type="EMBL" id="CAL6080580.1"/>
    </source>
</evidence>
<dbReference type="Proteomes" id="UP001642409">
    <property type="component" value="Unassembled WGS sequence"/>
</dbReference>
<feature type="compositionally biased region" description="Polar residues" evidence="1">
    <location>
        <begin position="84"/>
        <end position="99"/>
    </location>
</feature>
<dbReference type="EMBL" id="CATOUU010001153">
    <property type="protein sequence ID" value="CAI9974663.1"/>
    <property type="molecule type" value="Genomic_DNA"/>
</dbReference>
<feature type="region of interest" description="Disordered" evidence="1">
    <location>
        <begin position="84"/>
        <end position="140"/>
    </location>
</feature>
<gene>
    <name evidence="5" type="ORF">HINF_LOCUS59934</name>
    <name evidence="4" type="ORF">HINF_LOCUS62308</name>
</gene>
<reference evidence="5 6" key="2">
    <citation type="submission" date="2024-07" db="EMBL/GenBank/DDBJ databases">
        <authorList>
            <person name="Akdeniz Z."/>
        </authorList>
    </citation>
    <scope>NUCLEOTIDE SEQUENCE [LARGE SCALE GENOMIC DNA]</scope>
</reference>
<feature type="domain" description="Myb-like" evidence="2">
    <location>
        <begin position="1"/>
        <end position="55"/>
    </location>
</feature>
<feature type="compositionally biased region" description="Basic and acidic residues" evidence="1">
    <location>
        <begin position="100"/>
        <end position="109"/>
    </location>
</feature>
<organism evidence="4">
    <name type="scientific">Hexamita inflata</name>
    <dbReference type="NCBI Taxonomy" id="28002"/>
    <lineage>
        <taxon>Eukaryota</taxon>
        <taxon>Metamonada</taxon>
        <taxon>Diplomonadida</taxon>
        <taxon>Hexamitidae</taxon>
        <taxon>Hexamitinae</taxon>
        <taxon>Hexamita</taxon>
    </lineage>
</organism>
<accession>A0AA86RH46</accession>
<evidence type="ECO:0000256" key="1">
    <source>
        <dbReference type="SAM" id="MobiDB-lite"/>
    </source>
</evidence>
<comment type="caution">
    <text evidence="4">The sequence shown here is derived from an EMBL/GenBank/DDBJ whole genome shotgun (WGS) entry which is preliminary data.</text>
</comment>
<sequence>MKRNYQRWTPEEKLQLLNVVKNNQNYNGKIYWDLVQKQFPNRTAVQCKHYYQSITIKFAPLKVNQVQNNLQENNYNLQVNANQEKQQANQLQNNKPNEQINDKQDKESVKQLANQHDNQSEMKSKQEFQNEAQKEGGKQENEEDFLSAAEMFGLYLVLYKYGWYNTDAVLKYFPHKSLKALEQPLDHARQCKAFYSDVFTKLSKDQTVILSQFEHKLLLIVLYLLQYRYQLYMNPTMQQMPPYPLEMKKMIENMDLDKFLLKTELHEIELYQIERADRLYGVPKLISAIPLLEKWYADLYGKDFSSTQ</sequence>
<dbReference type="AlphaFoldDB" id="A0AA86RH46"/>
<keyword evidence="6" id="KW-1185">Reference proteome</keyword>
<evidence type="ECO:0000259" key="3">
    <source>
        <dbReference type="PROSITE" id="PS51294"/>
    </source>
</evidence>
<keyword evidence="4" id="KW-0238">DNA-binding</keyword>
<dbReference type="InterPro" id="IPR001005">
    <property type="entry name" value="SANT/Myb"/>
</dbReference>
<dbReference type="InterPro" id="IPR017930">
    <property type="entry name" value="Myb_dom"/>
</dbReference>
<feature type="domain" description="HTH myb-type" evidence="3">
    <location>
        <begin position="1"/>
        <end position="59"/>
    </location>
</feature>
<dbReference type="Gene3D" id="1.10.10.60">
    <property type="entry name" value="Homeodomain-like"/>
    <property type="match status" value="1"/>
</dbReference>
<evidence type="ECO:0000259" key="2">
    <source>
        <dbReference type="PROSITE" id="PS50090"/>
    </source>
</evidence>
<dbReference type="PROSITE" id="PS50090">
    <property type="entry name" value="MYB_LIKE"/>
    <property type="match status" value="1"/>
</dbReference>
<dbReference type="GO" id="GO:0003677">
    <property type="term" value="F:DNA binding"/>
    <property type="evidence" value="ECO:0007669"/>
    <property type="project" value="UniProtKB-KW"/>
</dbReference>
<dbReference type="InterPro" id="IPR009057">
    <property type="entry name" value="Homeodomain-like_sf"/>
</dbReference>
<evidence type="ECO:0000313" key="6">
    <source>
        <dbReference type="Proteomes" id="UP001642409"/>
    </source>
</evidence>
<reference evidence="4" key="1">
    <citation type="submission" date="2023-06" db="EMBL/GenBank/DDBJ databases">
        <authorList>
            <person name="Kurt Z."/>
        </authorList>
    </citation>
    <scope>NUCLEOTIDE SEQUENCE</scope>
</reference>
<evidence type="ECO:0000313" key="4">
    <source>
        <dbReference type="EMBL" id="CAI9974663.1"/>
    </source>
</evidence>